<dbReference type="EMBL" id="CYKH01000433">
    <property type="protein sequence ID" value="CUF88879.1"/>
    <property type="molecule type" value="Genomic_DNA"/>
</dbReference>
<keyword evidence="1" id="KW-0732">Signal</keyword>
<accession>A0A0S4IZC6</accession>
<evidence type="ECO:0000256" key="1">
    <source>
        <dbReference type="SAM" id="SignalP"/>
    </source>
</evidence>
<protein>
    <submittedName>
        <fullName evidence="2">Membrane-associated protein, putative</fullName>
    </submittedName>
</protein>
<dbReference type="Proteomes" id="UP000051952">
    <property type="component" value="Unassembled WGS sequence"/>
</dbReference>
<evidence type="ECO:0000313" key="3">
    <source>
        <dbReference type="Proteomes" id="UP000051952"/>
    </source>
</evidence>
<feature type="chain" id="PRO_5006621805" evidence="1">
    <location>
        <begin position="21"/>
        <end position="377"/>
    </location>
</feature>
<feature type="non-terminal residue" evidence="2">
    <location>
        <position position="1"/>
    </location>
</feature>
<reference evidence="3" key="1">
    <citation type="submission" date="2015-09" db="EMBL/GenBank/DDBJ databases">
        <authorList>
            <consortium name="Pathogen Informatics"/>
        </authorList>
    </citation>
    <scope>NUCLEOTIDE SEQUENCE [LARGE SCALE GENOMIC DNA]</scope>
    <source>
        <strain evidence="3">Lake Konstanz</strain>
    </source>
</reference>
<feature type="signal peptide" evidence="1">
    <location>
        <begin position="1"/>
        <end position="20"/>
    </location>
</feature>
<organism evidence="2 3">
    <name type="scientific">Bodo saltans</name>
    <name type="common">Flagellated protozoan</name>
    <dbReference type="NCBI Taxonomy" id="75058"/>
    <lineage>
        <taxon>Eukaryota</taxon>
        <taxon>Discoba</taxon>
        <taxon>Euglenozoa</taxon>
        <taxon>Kinetoplastea</taxon>
        <taxon>Metakinetoplastina</taxon>
        <taxon>Eubodonida</taxon>
        <taxon>Bodonidae</taxon>
        <taxon>Bodo</taxon>
    </lineage>
</organism>
<evidence type="ECO:0000313" key="2">
    <source>
        <dbReference type="EMBL" id="CUF88879.1"/>
    </source>
</evidence>
<sequence>FAYLLSLLLQVFLVQPLVLASKVYAVVIQVLGVVSCGAVTVALIQDEEKETLSVTVATYTMLMIALLSTVKSFTDLVGLAIAFPVAMKKAHARVSALQKDLKPPQVNDLPAKEEESEKAVLALQDSVSEVSLDNSDDQFINEAAFTIVEVDPTEDASILNARDAPDDRQTAPFDFIRDATSTKGVPGGTEDEAIIDFVDLVFKNDHSGSSNLTGEAAITVRAVDMHHEVVDGVTAPLVEVHDMNMMEVTLSTTNTPVTLSLSNTPSSLLLMFPATAQPTVAPSTENNDASATALIAEPSDDFFALLNRPAADHHLDAEEPSDSFFAPLSRVVVSSSFDALREQPHAGTVDTVQHAGDDGGYAYSGVLESLGMPSLAL</sequence>
<dbReference type="VEuPathDB" id="TriTrypDB:BSAL_66825"/>
<gene>
    <name evidence="2" type="ORF">BSAL_66825</name>
</gene>
<name>A0A0S4IZC6_BODSA</name>
<proteinExistence type="predicted"/>
<dbReference type="AlphaFoldDB" id="A0A0S4IZC6"/>
<keyword evidence="3" id="KW-1185">Reference proteome</keyword>